<keyword evidence="3 9" id="KW-0732">Signal</keyword>
<dbReference type="Gene3D" id="3.40.30.10">
    <property type="entry name" value="Glutaredoxin"/>
    <property type="match status" value="1"/>
</dbReference>
<evidence type="ECO:0000313" key="12">
    <source>
        <dbReference type="Proteomes" id="UP000288794"/>
    </source>
</evidence>
<dbReference type="InterPro" id="IPR001853">
    <property type="entry name" value="DSBA-like_thioredoxin_dom"/>
</dbReference>
<proteinExistence type="inferred from homology"/>
<evidence type="ECO:0000256" key="9">
    <source>
        <dbReference type="SAM" id="SignalP"/>
    </source>
</evidence>
<dbReference type="InterPro" id="IPR050824">
    <property type="entry name" value="Thiol_disulfide_DsbA"/>
</dbReference>
<dbReference type="InterPro" id="IPR013766">
    <property type="entry name" value="Thioredoxin_domain"/>
</dbReference>
<evidence type="ECO:0000256" key="5">
    <source>
        <dbReference type="ARBA" id="ARBA00023157"/>
    </source>
</evidence>
<keyword evidence="4 7" id="KW-0574">Periplasm</keyword>
<sequence>MKKISLSLACLFFLAQPSLANNPEQGKQYIVMNTPVTNAPMVVEFFSFYCPPCRKFMEDYRVGDSVDKVLPNNTRTDKIHVSEMGPLGRALTEAWSAAKLLGVENQVQGPLFAALQDSHTVNNASDIRQVFVNAGISAKSYDAAINSFAVKNLTLKQIQAVKDFGVTGTPAVFVNGRYMVRLNGFNSTSPQGYAMDFASTVQYLIVKK</sequence>
<evidence type="ECO:0000256" key="4">
    <source>
        <dbReference type="ARBA" id="ARBA00022764"/>
    </source>
</evidence>
<dbReference type="InterPro" id="IPR023205">
    <property type="entry name" value="DsbA/DsbL"/>
</dbReference>
<feature type="signal peptide" evidence="9">
    <location>
        <begin position="1"/>
        <end position="20"/>
    </location>
</feature>
<feature type="chain" id="PRO_5019155179" description="Thiol:disulfide interchange protein" evidence="9">
    <location>
        <begin position="21"/>
        <end position="208"/>
    </location>
</feature>
<accession>A0A443IES2</accession>
<organism evidence="11 12">
    <name type="scientific">[Pantoea] beijingensis</name>
    <dbReference type="NCBI Taxonomy" id="1324864"/>
    <lineage>
        <taxon>Bacteria</taxon>
        <taxon>Pseudomonadati</taxon>
        <taxon>Pseudomonadota</taxon>
        <taxon>Gammaproteobacteria</taxon>
        <taxon>Enterobacterales</taxon>
        <taxon>Erwiniaceae</taxon>
        <taxon>Erwinia</taxon>
    </lineage>
</organism>
<dbReference type="EMBL" id="JMEE01000013">
    <property type="protein sequence ID" value="RWR02567.1"/>
    <property type="molecule type" value="Genomic_DNA"/>
</dbReference>
<keyword evidence="6" id="KW-0676">Redox-active center</keyword>
<protein>
    <recommendedName>
        <fullName evidence="7">Thiol:disulfide interchange protein</fullName>
    </recommendedName>
</protein>
<dbReference type="InterPro" id="IPR036249">
    <property type="entry name" value="Thioredoxin-like_sf"/>
</dbReference>
<comment type="similarity">
    <text evidence="2">Belongs to the thioredoxin family. DsbA subfamily.</text>
</comment>
<evidence type="ECO:0000256" key="1">
    <source>
        <dbReference type="ARBA" id="ARBA00004418"/>
    </source>
</evidence>
<dbReference type="PROSITE" id="PS00194">
    <property type="entry name" value="THIOREDOXIN_1"/>
    <property type="match status" value="1"/>
</dbReference>
<comment type="subcellular location">
    <subcellularLocation>
        <location evidence="1 7">Periplasm</location>
    </subcellularLocation>
</comment>
<dbReference type="PROSITE" id="PS51352">
    <property type="entry name" value="THIOREDOXIN_2"/>
    <property type="match status" value="1"/>
</dbReference>
<dbReference type="InterPro" id="IPR017937">
    <property type="entry name" value="Thioredoxin_CS"/>
</dbReference>
<evidence type="ECO:0000256" key="8">
    <source>
        <dbReference type="PIRSR" id="PIRSR001488-1"/>
    </source>
</evidence>
<gene>
    <name evidence="11" type="ORF">ED28_07400</name>
</gene>
<evidence type="ECO:0000259" key="10">
    <source>
        <dbReference type="PROSITE" id="PS51352"/>
    </source>
</evidence>
<dbReference type="PANTHER" id="PTHR35891">
    <property type="entry name" value="THIOL:DISULFIDE INTERCHANGE PROTEIN DSBA"/>
    <property type="match status" value="1"/>
</dbReference>
<dbReference type="AlphaFoldDB" id="A0A443IES2"/>
<evidence type="ECO:0000313" key="11">
    <source>
        <dbReference type="EMBL" id="RWR02567.1"/>
    </source>
</evidence>
<dbReference type="CDD" id="cd03019">
    <property type="entry name" value="DsbA_DsbA"/>
    <property type="match status" value="1"/>
</dbReference>
<dbReference type="Proteomes" id="UP000288794">
    <property type="component" value="Unassembled WGS sequence"/>
</dbReference>
<evidence type="ECO:0000256" key="2">
    <source>
        <dbReference type="ARBA" id="ARBA00005791"/>
    </source>
</evidence>
<dbReference type="Pfam" id="PF01323">
    <property type="entry name" value="DSBA"/>
    <property type="match status" value="1"/>
</dbReference>
<reference evidence="11 12" key="1">
    <citation type="submission" date="2014-04" db="EMBL/GenBank/DDBJ databases">
        <title>Draft genome sequence of Pantoea beijingensis strain LMG 27579, an emerging pathogen to Pleurotus eryngii with potential industrial application.</title>
        <authorList>
            <person name="Xu F."/>
            <person name="Liu Y."/>
            <person name="Wang S."/>
            <person name="Yin Y."/>
            <person name="Ma Y."/>
            <person name="Zhao S."/>
            <person name="Rong C."/>
        </authorList>
    </citation>
    <scope>NUCLEOTIDE SEQUENCE [LARGE SCALE GENOMIC DNA]</scope>
    <source>
        <strain evidence="11 12">LMG 27579</strain>
    </source>
</reference>
<dbReference type="GO" id="GO:0015036">
    <property type="term" value="F:disulfide oxidoreductase activity"/>
    <property type="evidence" value="ECO:0007669"/>
    <property type="project" value="UniProtKB-ARBA"/>
</dbReference>
<dbReference type="RefSeq" id="WP_128176665.1">
    <property type="nucleotide sequence ID" value="NZ_CP071409.1"/>
</dbReference>
<keyword evidence="5 7" id="KW-1015">Disulfide bond</keyword>
<feature type="disulfide bond" description="Redox-active" evidence="8">
    <location>
        <begin position="50"/>
        <end position="53"/>
    </location>
</feature>
<dbReference type="SUPFAM" id="SSF52833">
    <property type="entry name" value="Thioredoxin-like"/>
    <property type="match status" value="1"/>
</dbReference>
<dbReference type="PANTHER" id="PTHR35891:SF2">
    <property type="entry name" value="THIOL:DISULFIDE INTERCHANGE PROTEIN DSBA"/>
    <property type="match status" value="1"/>
</dbReference>
<name>A0A443IES2_9GAMM</name>
<comment type="caution">
    <text evidence="11">The sequence shown here is derived from an EMBL/GenBank/DDBJ whole genome shotgun (WGS) entry which is preliminary data.</text>
</comment>
<evidence type="ECO:0000256" key="6">
    <source>
        <dbReference type="ARBA" id="ARBA00023284"/>
    </source>
</evidence>
<dbReference type="GO" id="GO:0042597">
    <property type="term" value="C:periplasmic space"/>
    <property type="evidence" value="ECO:0007669"/>
    <property type="project" value="UniProtKB-SubCell"/>
</dbReference>
<keyword evidence="12" id="KW-1185">Reference proteome</keyword>
<feature type="domain" description="Thioredoxin" evidence="10">
    <location>
        <begin position="10"/>
        <end position="150"/>
    </location>
</feature>
<evidence type="ECO:0000256" key="7">
    <source>
        <dbReference type="PIRNR" id="PIRNR001488"/>
    </source>
</evidence>
<dbReference type="PIRSF" id="PIRSF001488">
    <property type="entry name" value="Tdi_protein"/>
    <property type="match status" value="1"/>
</dbReference>
<evidence type="ECO:0000256" key="3">
    <source>
        <dbReference type="ARBA" id="ARBA00022729"/>
    </source>
</evidence>